<comment type="caution">
    <text evidence="1">The sequence shown here is derived from an EMBL/GenBank/DDBJ whole genome shotgun (WGS) entry which is preliminary data.</text>
</comment>
<accession>A0A2W5Q2Z6</accession>
<protein>
    <recommendedName>
        <fullName evidence="3">Fumarylacetoacetase-like C-terminal domain-containing protein</fullName>
    </recommendedName>
</protein>
<reference evidence="1 2" key="1">
    <citation type="submission" date="2017-08" db="EMBL/GenBank/DDBJ databases">
        <title>Infants hospitalized years apart are colonized by the same room-sourced microbial strains.</title>
        <authorList>
            <person name="Brooks B."/>
            <person name="Olm M.R."/>
            <person name="Firek B.A."/>
            <person name="Baker R."/>
            <person name="Thomas B.C."/>
            <person name="Morowitz M.J."/>
            <person name="Banfield J.F."/>
        </authorList>
    </citation>
    <scope>NUCLEOTIDE SEQUENCE [LARGE SCALE GENOMIC DNA]</scope>
    <source>
        <strain evidence="1">S2_005_002_R2_34</strain>
    </source>
</reference>
<dbReference type="InterPro" id="IPR036663">
    <property type="entry name" value="Fumarylacetoacetase_C_sf"/>
</dbReference>
<sequence>MDLAPGDIDSAYAVQEATVARLGGEGAWKTSVGREEDVCSPIPADCVFASGHRFDAGLWRGPRLEVEVGVVLRSDLGAGPRPWTAESVLPAIGDLVPVLEIATSRFIDRMAVSPLTVIADLQNNEAIVQGAGVPFSEVELAAFSAVLEIDGEVRPEASPRRQHSSREVVVSLAGLANHAIARGRPLRAGVLVILGARLMPVPIRPGTHAVATIEAVGRVEAMF</sequence>
<dbReference type="GO" id="GO:0005737">
    <property type="term" value="C:cytoplasm"/>
    <property type="evidence" value="ECO:0007669"/>
    <property type="project" value="TreeGrafter"/>
</dbReference>
<gene>
    <name evidence="1" type="ORF">DI556_22245</name>
</gene>
<proteinExistence type="predicted"/>
<evidence type="ECO:0000313" key="2">
    <source>
        <dbReference type="Proteomes" id="UP000249185"/>
    </source>
</evidence>
<dbReference type="SUPFAM" id="SSF56529">
    <property type="entry name" value="FAH"/>
    <property type="match status" value="1"/>
</dbReference>
<dbReference type="AlphaFoldDB" id="A0A2W5Q2Z6"/>
<dbReference type="EMBL" id="QFPW01000042">
    <property type="protein sequence ID" value="PZQ45710.1"/>
    <property type="molecule type" value="Genomic_DNA"/>
</dbReference>
<dbReference type="PANTHER" id="PTHR30143:SF0">
    <property type="entry name" value="2-KETO-4-PENTENOATE HYDRATASE"/>
    <property type="match status" value="1"/>
</dbReference>
<evidence type="ECO:0000313" key="1">
    <source>
        <dbReference type="EMBL" id="PZQ45710.1"/>
    </source>
</evidence>
<dbReference type="GO" id="GO:0008684">
    <property type="term" value="F:2-oxopent-4-enoate hydratase activity"/>
    <property type="evidence" value="ECO:0007669"/>
    <property type="project" value="TreeGrafter"/>
</dbReference>
<organism evidence="1 2">
    <name type="scientific">Rhodovulum sulfidophilum</name>
    <name type="common">Rhodobacter sulfidophilus</name>
    <dbReference type="NCBI Taxonomy" id="35806"/>
    <lineage>
        <taxon>Bacteria</taxon>
        <taxon>Pseudomonadati</taxon>
        <taxon>Pseudomonadota</taxon>
        <taxon>Alphaproteobacteria</taxon>
        <taxon>Rhodobacterales</taxon>
        <taxon>Paracoccaceae</taxon>
        <taxon>Rhodovulum</taxon>
    </lineage>
</organism>
<dbReference type="Gene3D" id="3.90.850.10">
    <property type="entry name" value="Fumarylacetoacetase-like, C-terminal domain"/>
    <property type="match status" value="1"/>
</dbReference>
<dbReference type="Proteomes" id="UP000249185">
    <property type="component" value="Unassembled WGS sequence"/>
</dbReference>
<evidence type="ECO:0008006" key="3">
    <source>
        <dbReference type="Google" id="ProtNLM"/>
    </source>
</evidence>
<name>A0A2W5Q2Z6_RHOSU</name>
<dbReference type="PANTHER" id="PTHR30143">
    <property type="entry name" value="ACID HYDRATASE"/>
    <property type="match status" value="1"/>
</dbReference>
<dbReference type="InterPro" id="IPR050772">
    <property type="entry name" value="Hydratase-Decarb/MhpD_sf"/>
</dbReference>